<comment type="caution">
    <text evidence="1">The sequence shown here is derived from an EMBL/GenBank/DDBJ whole genome shotgun (WGS) entry which is preliminary data.</text>
</comment>
<organism evidence="1 2">
    <name type="scientific">Caenorhabditis angaria</name>
    <dbReference type="NCBI Taxonomy" id="860376"/>
    <lineage>
        <taxon>Eukaryota</taxon>
        <taxon>Metazoa</taxon>
        <taxon>Ecdysozoa</taxon>
        <taxon>Nematoda</taxon>
        <taxon>Chromadorea</taxon>
        <taxon>Rhabditida</taxon>
        <taxon>Rhabditina</taxon>
        <taxon>Rhabditomorpha</taxon>
        <taxon>Rhabditoidea</taxon>
        <taxon>Rhabditidae</taxon>
        <taxon>Peloderinae</taxon>
        <taxon>Caenorhabditis</taxon>
    </lineage>
</organism>
<keyword evidence="2" id="KW-1185">Reference proteome</keyword>
<evidence type="ECO:0000313" key="2">
    <source>
        <dbReference type="Proteomes" id="UP001152747"/>
    </source>
</evidence>
<dbReference type="EMBL" id="CANHGI010000002">
    <property type="protein sequence ID" value="CAI5442793.1"/>
    <property type="molecule type" value="Genomic_DNA"/>
</dbReference>
<gene>
    <name evidence="1" type="ORF">CAMP_LOCUS5430</name>
</gene>
<reference evidence="1" key="1">
    <citation type="submission" date="2022-11" db="EMBL/GenBank/DDBJ databases">
        <authorList>
            <person name="Kikuchi T."/>
        </authorList>
    </citation>
    <scope>NUCLEOTIDE SEQUENCE</scope>
    <source>
        <strain evidence="1">PS1010</strain>
    </source>
</reference>
<name>A0A9P1MXS1_9PELO</name>
<dbReference type="AlphaFoldDB" id="A0A9P1MXS1"/>
<protein>
    <submittedName>
        <fullName evidence="1">Uncharacterized protein</fullName>
    </submittedName>
</protein>
<proteinExistence type="predicted"/>
<evidence type="ECO:0000313" key="1">
    <source>
        <dbReference type="EMBL" id="CAI5442793.1"/>
    </source>
</evidence>
<accession>A0A9P1MXS1</accession>
<dbReference type="Proteomes" id="UP001152747">
    <property type="component" value="Unassembled WGS sequence"/>
</dbReference>
<dbReference type="OrthoDB" id="5875507at2759"/>
<sequence>MGISSSCARKRSHTSIVSSRAKTIKISKNRKIKQRTGKLYKVIFDADGFSVHDLALINQKHSENPTIIDQNLKPQSKGTVKLLEDPEKVFRISKEDNNNIKQSSSDCELKIEEILDYVDDLYLQLLDPDRNLAIEGVAK</sequence>